<dbReference type="AlphaFoldDB" id="W9NP19"/>
<gene>
    <name evidence="1" type="ORF">FOVG_14505</name>
</gene>
<name>W9NP19_FUSOX</name>
<proteinExistence type="predicted"/>
<reference evidence="1" key="1">
    <citation type="submission" date="2011-10" db="EMBL/GenBank/DDBJ databases">
        <title>The Genome Sequence of Fusarium oxysporum HDV247.</title>
        <authorList>
            <consortium name="The Broad Institute Genome Sequencing Platform"/>
            <person name="Ma L.-J."/>
            <person name="Gale L.R."/>
            <person name="Schwartz D.C."/>
            <person name="Zhou S."/>
            <person name="Corby-Kistler H."/>
            <person name="Young S.K."/>
            <person name="Zeng Q."/>
            <person name="Gargeya S."/>
            <person name="Fitzgerald M."/>
            <person name="Haas B."/>
            <person name="Abouelleil A."/>
            <person name="Alvarado L."/>
            <person name="Arachchi H.M."/>
            <person name="Berlin A."/>
            <person name="Brown A."/>
            <person name="Chapman S.B."/>
            <person name="Chen Z."/>
            <person name="Dunbar C."/>
            <person name="Freedman E."/>
            <person name="Gearin G."/>
            <person name="Goldberg J."/>
            <person name="Griggs A."/>
            <person name="Gujja S."/>
            <person name="Heiman D."/>
            <person name="Howarth C."/>
            <person name="Larson L."/>
            <person name="Lui A."/>
            <person name="MacDonald P.J.P."/>
            <person name="Montmayeur A."/>
            <person name="Murphy C."/>
            <person name="Neiman D."/>
            <person name="Pearson M."/>
            <person name="Priest M."/>
            <person name="Roberts A."/>
            <person name="Saif S."/>
            <person name="Shea T."/>
            <person name="Shenoy N."/>
            <person name="Sisk P."/>
            <person name="Stolte C."/>
            <person name="Sykes S."/>
            <person name="Wortman J."/>
            <person name="Nusbaum C."/>
            <person name="Birren B."/>
        </authorList>
    </citation>
    <scope>NUCLEOTIDE SEQUENCE [LARGE SCALE GENOMIC DNA]</scope>
    <source>
        <strain evidence="1">HDV247</strain>
    </source>
</reference>
<protein>
    <submittedName>
        <fullName evidence="1">Uncharacterized protein</fullName>
    </submittedName>
</protein>
<reference evidence="1" key="2">
    <citation type="submission" date="2012-05" db="EMBL/GenBank/DDBJ databases">
        <title>Annotation of the Genome Sequence of Fusarium oxysporum HDV247.</title>
        <authorList>
            <consortium name="The Broad Institute Genomics Platform"/>
            <person name="Ma L.-J."/>
            <person name="Corby-Kistler H."/>
            <person name="Broz K."/>
            <person name="Gale L.R."/>
            <person name="Jonkers W."/>
            <person name="O'Donnell K."/>
            <person name="Ploetz R."/>
            <person name="Steinberg C."/>
            <person name="Schwartz D.C."/>
            <person name="VanEtten H."/>
            <person name="Zhou S."/>
            <person name="Young S.K."/>
            <person name="Zeng Q."/>
            <person name="Gargeya S."/>
            <person name="Fitzgerald M."/>
            <person name="Abouelleil A."/>
            <person name="Alvarado L."/>
            <person name="Chapman S.B."/>
            <person name="Gainer-Dewar J."/>
            <person name="Goldberg J."/>
            <person name="Griggs A."/>
            <person name="Gujja S."/>
            <person name="Hansen M."/>
            <person name="Howarth C."/>
            <person name="Imamovic A."/>
            <person name="Ireland A."/>
            <person name="Larimer J."/>
            <person name="McCowan C."/>
            <person name="Murphy C."/>
            <person name="Pearson M."/>
            <person name="Poon T.W."/>
            <person name="Priest M."/>
            <person name="Roberts A."/>
            <person name="Saif S."/>
            <person name="Shea T."/>
            <person name="Sykes S."/>
            <person name="Wortman J."/>
            <person name="Nusbaum C."/>
            <person name="Birren B."/>
        </authorList>
    </citation>
    <scope>NUCLEOTIDE SEQUENCE</scope>
    <source>
        <strain evidence="1">HDV247</strain>
    </source>
</reference>
<evidence type="ECO:0000313" key="1">
    <source>
        <dbReference type="EMBL" id="EXA34529.1"/>
    </source>
</evidence>
<dbReference type="EMBL" id="JH650981">
    <property type="protein sequence ID" value="EXA34529.1"/>
    <property type="molecule type" value="Genomic_DNA"/>
</dbReference>
<dbReference type="HOGENOM" id="CLU_2573957_0_0_1"/>
<dbReference type="Proteomes" id="UP000030751">
    <property type="component" value="Unassembled WGS sequence"/>
</dbReference>
<sequence length="81" mass="9253">MRLRIPSCLLRNYDDLILNLRAIFGKEEKRENKYFHIKEGGSGSYVLFAFVEKKDLKDDLLFLATVTTVTSSIAAVIAKQE</sequence>
<organism evidence="1">
    <name type="scientific">Fusarium oxysporum f. sp. pisi HDV247</name>
    <dbReference type="NCBI Taxonomy" id="1080344"/>
    <lineage>
        <taxon>Eukaryota</taxon>
        <taxon>Fungi</taxon>
        <taxon>Dikarya</taxon>
        <taxon>Ascomycota</taxon>
        <taxon>Pezizomycotina</taxon>
        <taxon>Sordariomycetes</taxon>
        <taxon>Hypocreomycetidae</taxon>
        <taxon>Hypocreales</taxon>
        <taxon>Nectriaceae</taxon>
        <taxon>Fusarium</taxon>
        <taxon>Fusarium oxysporum species complex</taxon>
    </lineage>
</organism>
<accession>W9NP19</accession>